<keyword evidence="3" id="KW-1185">Reference proteome</keyword>
<protein>
    <submittedName>
        <fullName evidence="2">Uncharacterized protein</fullName>
    </submittedName>
</protein>
<name>A0AAN6WZI9_9PEZI</name>
<reference evidence="2" key="1">
    <citation type="journal article" date="2023" name="Mol. Phylogenet. Evol.">
        <title>Genome-scale phylogeny and comparative genomics of the fungal order Sordariales.</title>
        <authorList>
            <person name="Hensen N."/>
            <person name="Bonometti L."/>
            <person name="Westerberg I."/>
            <person name="Brannstrom I.O."/>
            <person name="Guillou S."/>
            <person name="Cros-Aarteil S."/>
            <person name="Calhoun S."/>
            <person name="Haridas S."/>
            <person name="Kuo A."/>
            <person name="Mondo S."/>
            <person name="Pangilinan J."/>
            <person name="Riley R."/>
            <person name="LaButti K."/>
            <person name="Andreopoulos B."/>
            <person name="Lipzen A."/>
            <person name="Chen C."/>
            <person name="Yan M."/>
            <person name="Daum C."/>
            <person name="Ng V."/>
            <person name="Clum A."/>
            <person name="Steindorff A."/>
            <person name="Ohm R.A."/>
            <person name="Martin F."/>
            <person name="Silar P."/>
            <person name="Natvig D.O."/>
            <person name="Lalanne C."/>
            <person name="Gautier V."/>
            <person name="Ament-Velasquez S.L."/>
            <person name="Kruys A."/>
            <person name="Hutchinson M.I."/>
            <person name="Powell A.J."/>
            <person name="Barry K."/>
            <person name="Miller A.N."/>
            <person name="Grigoriev I.V."/>
            <person name="Debuchy R."/>
            <person name="Gladieux P."/>
            <person name="Hiltunen Thoren M."/>
            <person name="Johannesson H."/>
        </authorList>
    </citation>
    <scope>NUCLEOTIDE SEQUENCE</scope>
    <source>
        <strain evidence="2">PSN309</strain>
    </source>
</reference>
<gene>
    <name evidence="2" type="ORF">QBC35DRAFT_490822</name>
</gene>
<feature type="region of interest" description="Disordered" evidence="1">
    <location>
        <begin position="41"/>
        <end position="71"/>
    </location>
</feature>
<evidence type="ECO:0000256" key="1">
    <source>
        <dbReference type="SAM" id="MobiDB-lite"/>
    </source>
</evidence>
<dbReference type="EMBL" id="MU864368">
    <property type="protein sequence ID" value="KAK4190145.1"/>
    <property type="molecule type" value="Genomic_DNA"/>
</dbReference>
<dbReference type="Proteomes" id="UP001302126">
    <property type="component" value="Unassembled WGS sequence"/>
</dbReference>
<evidence type="ECO:0000313" key="2">
    <source>
        <dbReference type="EMBL" id="KAK4190145.1"/>
    </source>
</evidence>
<organism evidence="2 3">
    <name type="scientific">Podospora australis</name>
    <dbReference type="NCBI Taxonomy" id="1536484"/>
    <lineage>
        <taxon>Eukaryota</taxon>
        <taxon>Fungi</taxon>
        <taxon>Dikarya</taxon>
        <taxon>Ascomycota</taxon>
        <taxon>Pezizomycotina</taxon>
        <taxon>Sordariomycetes</taxon>
        <taxon>Sordariomycetidae</taxon>
        <taxon>Sordariales</taxon>
        <taxon>Podosporaceae</taxon>
        <taxon>Podospora</taxon>
    </lineage>
</organism>
<comment type="caution">
    <text evidence="2">The sequence shown here is derived from an EMBL/GenBank/DDBJ whole genome shotgun (WGS) entry which is preliminary data.</text>
</comment>
<evidence type="ECO:0000313" key="3">
    <source>
        <dbReference type="Proteomes" id="UP001302126"/>
    </source>
</evidence>
<sequence>MARCRWAGVLLGPCLRATSGAIHQSISKPLGRCRDTLAPISPVHTQHSPGWPPDRPSNQTALPSRRDLSFC</sequence>
<reference evidence="2" key="2">
    <citation type="submission" date="2023-05" db="EMBL/GenBank/DDBJ databases">
        <authorList>
            <consortium name="Lawrence Berkeley National Laboratory"/>
            <person name="Steindorff A."/>
            <person name="Hensen N."/>
            <person name="Bonometti L."/>
            <person name="Westerberg I."/>
            <person name="Brannstrom I.O."/>
            <person name="Guillou S."/>
            <person name="Cros-Aarteil S."/>
            <person name="Calhoun S."/>
            <person name="Haridas S."/>
            <person name="Kuo A."/>
            <person name="Mondo S."/>
            <person name="Pangilinan J."/>
            <person name="Riley R."/>
            <person name="Labutti K."/>
            <person name="Andreopoulos B."/>
            <person name="Lipzen A."/>
            <person name="Chen C."/>
            <person name="Yanf M."/>
            <person name="Daum C."/>
            <person name="Ng V."/>
            <person name="Clum A."/>
            <person name="Ohm R."/>
            <person name="Martin F."/>
            <person name="Silar P."/>
            <person name="Natvig D."/>
            <person name="Lalanne C."/>
            <person name="Gautier V."/>
            <person name="Ament-Velasquez S.L."/>
            <person name="Kruys A."/>
            <person name="Hutchinson M.I."/>
            <person name="Powell A.J."/>
            <person name="Barry K."/>
            <person name="Miller A.N."/>
            <person name="Grigoriev I.V."/>
            <person name="Debuchy R."/>
            <person name="Gladieux P."/>
            <person name="Thoren M.H."/>
            <person name="Johannesson H."/>
        </authorList>
    </citation>
    <scope>NUCLEOTIDE SEQUENCE</scope>
    <source>
        <strain evidence="2">PSN309</strain>
    </source>
</reference>
<dbReference type="AlphaFoldDB" id="A0AAN6WZI9"/>
<accession>A0AAN6WZI9</accession>
<proteinExistence type="predicted"/>